<dbReference type="CDD" id="cd17546">
    <property type="entry name" value="REC_hyHK_CKI1_RcsC-like"/>
    <property type="match status" value="1"/>
</dbReference>
<evidence type="ECO:0000256" key="4">
    <source>
        <dbReference type="ARBA" id="ARBA00048267"/>
    </source>
</evidence>
<dbReference type="EMBL" id="WJIE01000001">
    <property type="protein sequence ID" value="MRG90618.1"/>
    <property type="molecule type" value="Genomic_DNA"/>
</dbReference>
<dbReference type="InterPro" id="IPR035909">
    <property type="entry name" value="CheB_C"/>
</dbReference>
<dbReference type="GO" id="GO:0050568">
    <property type="term" value="F:protein-glutamine glutaminase activity"/>
    <property type="evidence" value="ECO:0007669"/>
    <property type="project" value="UniProtKB-UniRule"/>
</dbReference>
<sequence>MARVLIVDDSVVMRDIVRAHLAGLALDLEVASNGEDALARIGSASQPFDLVITDYAMPNMNGLELSRRVKERGGTLAPKIILISANKELRERDLLATGYVDAFFPKPVDGTQLAARVSMILALTVPSAPVVPSSRRARPVIRVVIADDTEVGRTLLARVLKADPEIDVVGMARDGQGAVDLAVRENPQIILLDAMMPGLDGVAATRRIMALAPTRVVIVSDQQGSRPAAQIFAATEAGALDVIARPAWGDPMGPQAVALRDKIKMLAEIPVVRRWADGPRSVRSRRGSSLRSFNRATAIGICASTGGPAAIAALLPGLAGVVSSVPILIVQHVLAGFDEALAEWLAEVTQLPVRLATHGMPLRGGVIALAPEGKHLVAQSPLTIGVIEGPPVGNHRPSGTPLFESLARHFGDGALGVMLTGMGSDGVEGLRALKAAGGSVLVQSPDSCVVSGMPGAAISRGYADAVLSLDELGPEIAERVRAPARSRH</sequence>
<feature type="domain" description="Response regulatory" evidence="8">
    <location>
        <begin position="3"/>
        <end position="121"/>
    </location>
</feature>
<evidence type="ECO:0000259" key="8">
    <source>
        <dbReference type="PROSITE" id="PS50110"/>
    </source>
</evidence>
<evidence type="ECO:0000256" key="6">
    <source>
        <dbReference type="PROSITE-ProRule" id="PRU00050"/>
    </source>
</evidence>
<dbReference type="SMART" id="SM00448">
    <property type="entry name" value="REC"/>
    <property type="match status" value="2"/>
</dbReference>
<dbReference type="SUPFAM" id="SSF52172">
    <property type="entry name" value="CheY-like"/>
    <property type="match status" value="2"/>
</dbReference>
<dbReference type="Proteomes" id="UP000440224">
    <property type="component" value="Unassembled WGS sequence"/>
</dbReference>
<evidence type="ECO:0000313" key="10">
    <source>
        <dbReference type="EMBL" id="MRG90618.1"/>
    </source>
</evidence>
<comment type="catalytic activity">
    <reaction evidence="5">
        <text>L-glutaminyl-[protein] + H2O = L-glutamyl-[protein] + NH4(+)</text>
        <dbReference type="Rhea" id="RHEA:16441"/>
        <dbReference type="Rhea" id="RHEA-COMP:10207"/>
        <dbReference type="Rhea" id="RHEA-COMP:10208"/>
        <dbReference type="ChEBI" id="CHEBI:15377"/>
        <dbReference type="ChEBI" id="CHEBI:28938"/>
        <dbReference type="ChEBI" id="CHEBI:29973"/>
        <dbReference type="ChEBI" id="CHEBI:30011"/>
        <dbReference type="EC" id="3.5.1.44"/>
    </reaction>
</comment>
<dbReference type="InterPro" id="IPR008248">
    <property type="entry name" value="CheB-like"/>
</dbReference>
<gene>
    <name evidence="5" type="primary">cheB</name>
    <name evidence="10" type="ORF">GF068_01570</name>
</gene>
<dbReference type="Gene3D" id="3.40.50.180">
    <property type="entry name" value="Methylesterase CheB, C-terminal domain"/>
    <property type="match status" value="1"/>
</dbReference>
<evidence type="ECO:0000256" key="2">
    <source>
        <dbReference type="ARBA" id="ARBA00022500"/>
    </source>
</evidence>
<dbReference type="CDD" id="cd17541">
    <property type="entry name" value="REC_CheB-like"/>
    <property type="match status" value="1"/>
</dbReference>
<dbReference type="GO" id="GO:0008984">
    <property type="term" value="F:protein-glutamate methylesterase activity"/>
    <property type="evidence" value="ECO:0007669"/>
    <property type="project" value="UniProtKB-UniRule"/>
</dbReference>
<dbReference type="InterPro" id="IPR000673">
    <property type="entry name" value="Sig_transdc_resp-reg_Me-estase"/>
</dbReference>
<evidence type="ECO:0000259" key="9">
    <source>
        <dbReference type="PROSITE" id="PS50122"/>
    </source>
</evidence>
<dbReference type="Pfam" id="PF01339">
    <property type="entry name" value="CheB_methylest"/>
    <property type="match status" value="1"/>
</dbReference>
<dbReference type="GO" id="GO:0000156">
    <property type="term" value="F:phosphorelay response regulator activity"/>
    <property type="evidence" value="ECO:0007669"/>
    <property type="project" value="InterPro"/>
</dbReference>
<dbReference type="GO" id="GO:0006935">
    <property type="term" value="P:chemotaxis"/>
    <property type="evidence" value="ECO:0007669"/>
    <property type="project" value="UniProtKB-UniRule"/>
</dbReference>
<reference evidence="10 11" key="1">
    <citation type="submission" date="2019-10" db="EMBL/GenBank/DDBJ databases">
        <title>A soil myxobacterium in the family Polyangiaceae.</title>
        <authorList>
            <person name="Li Y."/>
            <person name="Wang J."/>
        </authorList>
    </citation>
    <scope>NUCLEOTIDE SEQUENCE [LARGE SCALE GENOMIC DNA]</scope>
    <source>
        <strain evidence="10 11">DSM 14734</strain>
    </source>
</reference>
<organism evidence="10 11">
    <name type="scientific">Polyangium spumosum</name>
    <dbReference type="NCBI Taxonomy" id="889282"/>
    <lineage>
        <taxon>Bacteria</taxon>
        <taxon>Pseudomonadati</taxon>
        <taxon>Myxococcota</taxon>
        <taxon>Polyangia</taxon>
        <taxon>Polyangiales</taxon>
        <taxon>Polyangiaceae</taxon>
        <taxon>Polyangium</taxon>
    </lineage>
</organism>
<accession>A0A6N7PF26</accession>
<comment type="subcellular location">
    <subcellularLocation>
        <location evidence="5">Cytoplasm</location>
    </subcellularLocation>
</comment>
<proteinExistence type="inferred from homology"/>
<keyword evidence="3 5" id="KW-0378">Hydrolase</keyword>
<comment type="caution">
    <text evidence="10">The sequence shown here is derived from an EMBL/GenBank/DDBJ whole genome shotgun (WGS) entry which is preliminary data.</text>
</comment>
<dbReference type="RefSeq" id="WP_153817511.1">
    <property type="nucleotide sequence ID" value="NZ_WJIE01000001.1"/>
</dbReference>
<dbReference type="InterPro" id="IPR011006">
    <property type="entry name" value="CheY-like_superfamily"/>
</dbReference>
<dbReference type="Pfam" id="PF00072">
    <property type="entry name" value="Response_reg"/>
    <property type="match status" value="2"/>
</dbReference>
<protein>
    <recommendedName>
        <fullName evidence="5">Protein-glutamate methylesterase/protein-glutamine glutaminase</fullName>
        <ecNumber evidence="5">3.1.1.61</ecNumber>
        <ecNumber evidence="5">3.5.1.44</ecNumber>
    </recommendedName>
</protein>
<feature type="domain" description="CheB-type methylesterase" evidence="9">
    <location>
        <begin position="292"/>
        <end position="483"/>
    </location>
</feature>
<dbReference type="EC" id="3.5.1.44" evidence="5"/>
<feature type="active site" evidence="5 6">
    <location>
        <position position="304"/>
    </location>
</feature>
<comment type="function">
    <text evidence="5">Involved in chemotaxis. Part of a chemotaxis signal transduction system that modulates chemotaxis in response to various stimuli. Catalyzes the demethylation of specific methylglutamate residues introduced into the chemoreceptors (methyl-accepting chemotaxis proteins or MCP) by CheR. Also mediates the irreversible deamidation of specific glutamine residues to glutamic acid.</text>
</comment>
<dbReference type="GO" id="GO:0005737">
    <property type="term" value="C:cytoplasm"/>
    <property type="evidence" value="ECO:0007669"/>
    <property type="project" value="UniProtKB-SubCell"/>
</dbReference>
<dbReference type="InterPro" id="IPR001789">
    <property type="entry name" value="Sig_transdc_resp-reg_receiver"/>
</dbReference>
<evidence type="ECO:0000313" key="11">
    <source>
        <dbReference type="Proteomes" id="UP000440224"/>
    </source>
</evidence>
<feature type="active site" evidence="5 6">
    <location>
        <position position="425"/>
    </location>
</feature>
<name>A0A6N7PF26_9BACT</name>
<feature type="domain" description="Response regulatory" evidence="8">
    <location>
        <begin position="142"/>
        <end position="260"/>
    </location>
</feature>
<feature type="modified residue" description="4-aspartylphosphate" evidence="5 7">
    <location>
        <position position="193"/>
    </location>
</feature>
<evidence type="ECO:0000256" key="3">
    <source>
        <dbReference type="ARBA" id="ARBA00022801"/>
    </source>
</evidence>
<keyword evidence="5 7" id="KW-0597">Phosphoprotein</keyword>
<dbReference type="OrthoDB" id="5490992at2"/>
<evidence type="ECO:0000256" key="1">
    <source>
        <dbReference type="ARBA" id="ARBA00022490"/>
    </source>
</evidence>
<dbReference type="PANTHER" id="PTHR42872">
    <property type="entry name" value="PROTEIN-GLUTAMATE METHYLESTERASE/PROTEIN-GLUTAMINE GLUTAMINASE"/>
    <property type="match status" value="1"/>
</dbReference>
<dbReference type="CDD" id="cd16432">
    <property type="entry name" value="CheB_Rec"/>
    <property type="match status" value="1"/>
</dbReference>
<evidence type="ECO:0000256" key="5">
    <source>
        <dbReference type="HAMAP-Rule" id="MF_00099"/>
    </source>
</evidence>
<comment type="catalytic activity">
    <reaction evidence="4 5">
        <text>[protein]-L-glutamate 5-O-methyl ester + H2O = L-glutamyl-[protein] + methanol + H(+)</text>
        <dbReference type="Rhea" id="RHEA:23236"/>
        <dbReference type="Rhea" id="RHEA-COMP:10208"/>
        <dbReference type="Rhea" id="RHEA-COMP:10311"/>
        <dbReference type="ChEBI" id="CHEBI:15377"/>
        <dbReference type="ChEBI" id="CHEBI:15378"/>
        <dbReference type="ChEBI" id="CHEBI:17790"/>
        <dbReference type="ChEBI" id="CHEBI:29973"/>
        <dbReference type="ChEBI" id="CHEBI:82795"/>
        <dbReference type="EC" id="3.1.1.61"/>
    </reaction>
</comment>
<keyword evidence="2 5" id="KW-0145">Chemotaxis</keyword>
<feature type="active site" evidence="5 6">
    <location>
        <position position="332"/>
    </location>
</feature>
<evidence type="ECO:0000256" key="7">
    <source>
        <dbReference type="PROSITE-ProRule" id="PRU00169"/>
    </source>
</evidence>
<dbReference type="HAMAP" id="MF_00099">
    <property type="entry name" value="CheB_chemtxs"/>
    <property type="match status" value="1"/>
</dbReference>
<comment type="PTM">
    <text evidence="5">Phosphorylated by CheA. Phosphorylation of the N-terminal regulatory domain activates the methylesterase activity.</text>
</comment>
<dbReference type="PROSITE" id="PS50122">
    <property type="entry name" value="CHEB"/>
    <property type="match status" value="1"/>
</dbReference>
<dbReference type="PANTHER" id="PTHR42872:SF6">
    <property type="entry name" value="PROTEIN-GLUTAMATE METHYLESTERASE_PROTEIN-GLUTAMINE GLUTAMINASE"/>
    <property type="match status" value="1"/>
</dbReference>
<dbReference type="PROSITE" id="PS50110">
    <property type="entry name" value="RESPONSE_REGULATORY"/>
    <property type="match status" value="2"/>
</dbReference>
<keyword evidence="11" id="KW-1185">Reference proteome</keyword>
<dbReference type="SUPFAM" id="SSF52738">
    <property type="entry name" value="Methylesterase CheB, C-terminal domain"/>
    <property type="match status" value="1"/>
</dbReference>
<dbReference type="AlphaFoldDB" id="A0A6N7PF26"/>
<keyword evidence="1 5" id="KW-0963">Cytoplasm</keyword>
<feature type="modified residue" description="4-aspartylphosphate" evidence="7">
    <location>
        <position position="54"/>
    </location>
</feature>
<dbReference type="EC" id="3.1.1.61" evidence="5"/>
<comment type="similarity">
    <text evidence="5">Belongs to the CheB family.</text>
</comment>
<dbReference type="Gene3D" id="3.40.50.2300">
    <property type="match status" value="2"/>
</dbReference>
<comment type="domain">
    <text evidence="5">Contains a C-terminal catalytic domain, and an N-terminal region which modulates catalytic activity.</text>
</comment>